<dbReference type="EMBL" id="CAFBRB010000002">
    <property type="protein sequence ID" value="CAB5070831.1"/>
    <property type="molecule type" value="Genomic_DNA"/>
</dbReference>
<dbReference type="InterPro" id="IPR020040">
    <property type="entry name" value="Ribosomal_uL6_a/b-dom"/>
</dbReference>
<dbReference type="PIRSF" id="PIRSF002162">
    <property type="entry name" value="Ribosomal_L6"/>
    <property type="match status" value="1"/>
</dbReference>
<dbReference type="AlphaFoldDB" id="A0A6J7SV24"/>
<dbReference type="EMBL" id="CAFBMY010000002">
    <property type="protein sequence ID" value="CAB4915191.1"/>
    <property type="molecule type" value="Genomic_DNA"/>
</dbReference>
<dbReference type="EMBL" id="CAFAZX010000088">
    <property type="protein sequence ID" value="CAB4845087.1"/>
    <property type="molecule type" value="Genomic_DNA"/>
</dbReference>
<dbReference type="GO" id="GO:0003735">
    <property type="term" value="F:structural constituent of ribosome"/>
    <property type="evidence" value="ECO:0007669"/>
    <property type="project" value="InterPro"/>
</dbReference>
<dbReference type="HAMAP" id="MF_01365_B">
    <property type="entry name" value="Ribosomal_uL6_B"/>
    <property type="match status" value="1"/>
</dbReference>
<sequence length="183" mass="19644">MVIEMSRIGRMPITVPAGVEVSISGQEVSVKGPKGSLSRAIALPIHVSQADGVLTVARPNDERLSRSLHGLSRTLVFNMIEGVTTGYSKTIEIVGVGYRVAEKGKDLEFALGYSHSIQFPAPEGITFSVASPTKFSISGIDKQLVGEVAAKIKKLRKADPYKGKGLRLEGEVVRRKQGKTGKK</sequence>
<accession>A0A6J7SV24</accession>
<gene>
    <name evidence="7" type="ORF">UFOPK2907_00481</name>
    <name evidence="8" type="ORF">UFOPK3241_01227</name>
    <name evidence="9" type="ORF">UFOPK3707_00044</name>
    <name evidence="10" type="ORF">UFOPK3937_00007</name>
    <name evidence="11" type="ORF">UFOPK4265_00007</name>
    <name evidence="12" type="ORF">UFOPK4401_00063</name>
</gene>
<dbReference type="GO" id="GO:0002181">
    <property type="term" value="P:cytoplasmic translation"/>
    <property type="evidence" value="ECO:0007669"/>
    <property type="project" value="TreeGrafter"/>
</dbReference>
<evidence type="ECO:0000313" key="10">
    <source>
        <dbReference type="EMBL" id="CAB4969897.1"/>
    </source>
</evidence>
<proteinExistence type="inferred from homology"/>
<evidence type="ECO:0000256" key="2">
    <source>
        <dbReference type="ARBA" id="ARBA00022730"/>
    </source>
</evidence>
<dbReference type="PANTHER" id="PTHR11655">
    <property type="entry name" value="60S/50S RIBOSOMAL PROTEIN L6/L9"/>
    <property type="match status" value="1"/>
</dbReference>
<protein>
    <submittedName>
        <fullName evidence="11">Unannotated protein</fullName>
    </submittedName>
</protein>
<evidence type="ECO:0000259" key="6">
    <source>
        <dbReference type="Pfam" id="PF00347"/>
    </source>
</evidence>
<dbReference type="EMBL" id="CAFBOJ010000001">
    <property type="protein sequence ID" value="CAB4969897.1"/>
    <property type="molecule type" value="Genomic_DNA"/>
</dbReference>
<keyword evidence="3" id="KW-0694">RNA-binding</keyword>
<dbReference type="FunFam" id="3.90.930.12:FF:000002">
    <property type="entry name" value="50S ribosomal protein L6"/>
    <property type="match status" value="1"/>
</dbReference>
<dbReference type="InterPro" id="IPR000702">
    <property type="entry name" value="Ribosomal_uL6-like"/>
</dbReference>
<evidence type="ECO:0000256" key="1">
    <source>
        <dbReference type="ARBA" id="ARBA00009356"/>
    </source>
</evidence>
<keyword evidence="2" id="KW-0699">rRNA-binding</keyword>
<keyword evidence="4" id="KW-0689">Ribosomal protein</keyword>
<dbReference type="GO" id="GO:0022625">
    <property type="term" value="C:cytosolic large ribosomal subunit"/>
    <property type="evidence" value="ECO:0007669"/>
    <property type="project" value="TreeGrafter"/>
</dbReference>
<feature type="domain" description="Large ribosomal subunit protein uL6 alpha-beta" evidence="6">
    <location>
        <begin position="94"/>
        <end position="165"/>
    </location>
</feature>
<feature type="domain" description="Large ribosomal subunit protein uL6 alpha-beta" evidence="6">
    <location>
        <begin position="15"/>
        <end position="86"/>
    </location>
</feature>
<dbReference type="Pfam" id="PF00347">
    <property type="entry name" value="Ribosomal_L6"/>
    <property type="match status" value="2"/>
</dbReference>
<dbReference type="FunFam" id="3.90.930.12:FF:000001">
    <property type="entry name" value="50S ribosomal protein L6"/>
    <property type="match status" value="1"/>
</dbReference>
<dbReference type="EMBL" id="CAFBQK010000001">
    <property type="protein sequence ID" value="CAB5045324.1"/>
    <property type="molecule type" value="Genomic_DNA"/>
</dbReference>
<evidence type="ECO:0000256" key="4">
    <source>
        <dbReference type="ARBA" id="ARBA00022980"/>
    </source>
</evidence>
<dbReference type="InterPro" id="IPR019906">
    <property type="entry name" value="Ribosomal_uL6_bac-type"/>
</dbReference>
<evidence type="ECO:0000313" key="9">
    <source>
        <dbReference type="EMBL" id="CAB4915191.1"/>
    </source>
</evidence>
<dbReference type="SUPFAM" id="SSF56053">
    <property type="entry name" value="Ribosomal protein L6"/>
    <property type="match status" value="2"/>
</dbReference>
<organism evidence="11">
    <name type="scientific">freshwater metagenome</name>
    <dbReference type="NCBI Taxonomy" id="449393"/>
    <lineage>
        <taxon>unclassified sequences</taxon>
        <taxon>metagenomes</taxon>
        <taxon>ecological metagenomes</taxon>
    </lineage>
</organism>
<comment type="similarity">
    <text evidence="1">Belongs to the universal ribosomal protein uL6 family.</text>
</comment>
<dbReference type="NCBIfam" id="TIGR03654">
    <property type="entry name" value="L6_bact"/>
    <property type="match status" value="1"/>
</dbReference>
<evidence type="ECO:0000256" key="5">
    <source>
        <dbReference type="ARBA" id="ARBA00023274"/>
    </source>
</evidence>
<dbReference type="EMBL" id="CAEZZR010000033">
    <property type="protein sequence ID" value="CAB4769731.1"/>
    <property type="molecule type" value="Genomic_DNA"/>
</dbReference>
<dbReference type="PANTHER" id="PTHR11655:SF14">
    <property type="entry name" value="LARGE RIBOSOMAL SUBUNIT PROTEIN UL6M"/>
    <property type="match status" value="1"/>
</dbReference>
<evidence type="ECO:0000256" key="3">
    <source>
        <dbReference type="ARBA" id="ARBA00022884"/>
    </source>
</evidence>
<evidence type="ECO:0000313" key="12">
    <source>
        <dbReference type="EMBL" id="CAB5070831.1"/>
    </source>
</evidence>
<name>A0A6J7SV24_9ZZZZ</name>
<reference evidence="11" key="1">
    <citation type="submission" date="2020-05" db="EMBL/GenBank/DDBJ databases">
        <authorList>
            <person name="Chiriac C."/>
            <person name="Salcher M."/>
            <person name="Ghai R."/>
            <person name="Kavagutti S V."/>
        </authorList>
    </citation>
    <scope>NUCLEOTIDE SEQUENCE</scope>
</reference>
<evidence type="ECO:0000313" key="7">
    <source>
        <dbReference type="EMBL" id="CAB4769731.1"/>
    </source>
</evidence>
<evidence type="ECO:0000313" key="8">
    <source>
        <dbReference type="EMBL" id="CAB4845087.1"/>
    </source>
</evidence>
<dbReference type="PRINTS" id="PR00059">
    <property type="entry name" value="RIBOSOMALL6"/>
</dbReference>
<keyword evidence="5" id="KW-0687">Ribonucleoprotein</keyword>
<dbReference type="InterPro" id="IPR036789">
    <property type="entry name" value="Ribosomal_uL6-like_a/b-dom_sf"/>
</dbReference>
<dbReference type="GO" id="GO:0019843">
    <property type="term" value="F:rRNA binding"/>
    <property type="evidence" value="ECO:0007669"/>
    <property type="project" value="UniProtKB-KW"/>
</dbReference>
<dbReference type="Gene3D" id="3.90.930.12">
    <property type="entry name" value="Ribosomal protein L6, alpha-beta domain"/>
    <property type="match status" value="2"/>
</dbReference>
<evidence type="ECO:0000313" key="11">
    <source>
        <dbReference type="EMBL" id="CAB5045324.1"/>
    </source>
</evidence>